<dbReference type="CDD" id="cd07185">
    <property type="entry name" value="OmpA_C-like"/>
    <property type="match status" value="1"/>
</dbReference>
<keyword evidence="8" id="KW-1185">Reference proteome</keyword>
<keyword evidence="2 4" id="KW-0472">Membrane</keyword>
<accession>A0ABS0BWT8</accession>
<organism evidence="7 8">
    <name type="scientific">Thiomicrorhabdus heinhorstiae</name>
    <dbReference type="NCBI Taxonomy" id="2748010"/>
    <lineage>
        <taxon>Bacteria</taxon>
        <taxon>Pseudomonadati</taxon>
        <taxon>Pseudomonadota</taxon>
        <taxon>Gammaproteobacteria</taxon>
        <taxon>Thiotrichales</taxon>
        <taxon>Piscirickettsiaceae</taxon>
        <taxon>Thiomicrorhabdus</taxon>
    </lineage>
</organism>
<feature type="signal peptide" evidence="5">
    <location>
        <begin position="1"/>
        <end position="25"/>
    </location>
</feature>
<evidence type="ECO:0000256" key="4">
    <source>
        <dbReference type="PROSITE-ProRule" id="PRU00473"/>
    </source>
</evidence>
<evidence type="ECO:0000256" key="2">
    <source>
        <dbReference type="ARBA" id="ARBA00023136"/>
    </source>
</evidence>
<feature type="chain" id="PRO_5045918570" evidence="5">
    <location>
        <begin position="26"/>
        <end position="234"/>
    </location>
</feature>
<dbReference type="Pfam" id="PF00691">
    <property type="entry name" value="OmpA"/>
    <property type="match status" value="1"/>
</dbReference>
<proteinExistence type="predicted"/>
<feature type="domain" description="OmpA-like" evidence="6">
    <location>
        <begin position="97"/>
        <end position="216"/>
    </location>
</feature>
<evidence type="ECO:0000256" key="1">
    <source>
        <dbReference type="ARBA" id="ARBA00004442"/>
    </source>
</evidence>
<reference evidence="7 8" key="1">
    <citation type="submission" date="2020-06" db="EMBL/GenBank/DDBJ databases">
        <authorList>
            <person name="Scott K."/>
        </authorList>
    </citation>
    <scope>NUCLEOTIDE SEQUENCE [LARGE SCALE GENOMIC DNA]</scope>
    <source>
        <strain evidence="7 8">HH1</strain>
    </source>
</reference>
<dbReference type="RefSeq" id="WP_185977696.1">
    <property type="nucleotide sequence ID" value="NZ_JACBGI020000004.1"/>
</dbReference>
<dbReference type="InterPro" id="IPR006665">
    <property type="entry name" value="OmpA-like"/>
</dbReference>
<dbReference type="InterPro" id="IPR006664">
    <property type="entry name" value="OMP_bac"/>
</dbReference>
<sequence>MKHYKTPLTLGILTFNALFASQVLAEKPHAIEAIESGKLEALSYYEDLDQDGVKDTVDQCPNSAPGATVNQYGCQSRKDDLDIKPTEATAPAVAPQPVEPVTYTLSNAIFDTNKHTIRTDQVHVLKENADYLRNLPANEYVLITGHADASGPDAFNMRLSWRRANSVKQFLAKELGISSDRFYIVGRGETQPIADNATVAGRQLNRRITLQPMTKDMIPADATTVMPAAMNRYK</sequence>
<gene>
    <name evidence="7" type="ORF">H8792_004260</name>
</gene>
<dbReference type="SUPFAM" id="SSF103088">
    <property type="entry name" value="OmpA-like"/>
    <property type="match status" value="1"/>
</dbReference>
<comment type="subcellular location">
    <subcellularLocation>
        <location evidence="1">Cell outer membrane</location>
    </subcellularLocation>
</comment>
<dbReference type="EMBL" id="JACBGI020000004">
    <property type="protein sequence ID" value="MBF6057548.1"/>
    <property type="molecule type" value="Genomic_DNA"/>
</dbReference>
<protein>
    <submittedName>
        <fullName evidence="7">OmpA family protein</fullName>
    </submittedName>
</protein>
<keyword evidence="3" id="KW-0998">Cell outer membrane</keyword>
<dbReference type="PRINTS" id="PR01021">
    <property type="entry name" value="OMPADOMAIN"/>
</dbReference>
<reference evidence="7 8" key="2">
    <citation type="submission" date="2020-11" db="EMBL/GenBank/DDBJ databases">
        <title>Sulfur oxidizing isolate from Hospital Hole Sinkhole.</title>
        <authorList>
            <person name="Scott K.M."/>
        </authorList>
    </citation>
    <scope>NUCLEOTIDE SEQUENCE [LARGE SCALE GENOMIC DNA]</scope>
    <source>
        <strain evidence="7 8">HH1</strain>
    </source>
</reference>
<dbReference type="InterPro" id="IPR050330">
    <property type="entry name" value="Bact_OuterMem_StrucFunc"/>
</dbReference>
<dbReference type="PANTHER" id="PTHR30329:SF21">
    <property type="entry name" value="LIPOPROTEIN YIAD-RELATED"/>
    <property type="match status" value="1"/>
</dbReference>
<name>A0ABS0BWT8_9GAMM</name>
<evidence type="ECO:0000313" key="7">
    <source>
        <dbReference type="EMBL" id="MBF6057548.1"/>
    </source>
</evidence>
<keyword evidence="5" id="KW-0732">Signal</keyword>
<dbReference type="Gene3D" id="3.30.1330.60">
    <property type="entry name" value="OmpA-like domain"/>
    <property type="match status" value="1"/>
</dbReference>
<dbReference type="InterPro" id="IPR036737">
    <property type="entry name" value="OmpA-like_sf"/>
</dbReference>
<dbReference type="PRINTS" id="PR01023">
    <property type="entry name" value="NAFLGMOTY"/>
</dbReference>
<dbReference type="Proteomes" id="UP001193680">
    <property type="component" value="Unassembled WGS sequence"/>
</dbReference>
<evidence type="ECO:0000256" key="3">
    <source>
        <dbReference type="ARBA" id="ARBA00023237"/>
    </source>
</evidence>
<dbReference type="PROSITE" id="PS51123">
    <property type="entry name" value="OMPA_2"/>
    <property type="match status" value="1"/>
</dbReference>
<comment type="caution">
    <text evidence="7">The sequence shown here is derived from an EMBL/GenBank/DDBJ whole genome shotgun (WGS) entry which is preliminary data.</text>
</comment>
<evidence type="ECO:0000256" key="5">
    <source>
        <dbReference type="SAM" id="SignalP"/>
    </source>
</evidence>
<dbReference type="PANTHER" id="PTHR30329">
    <property type="entry name" value="STATOR ELEMENT OF FLAGELLAR MOTOR COMPLEX"/>
    <property type="match status" value="1"/>
</dbReference>
<evidence type="ECO:0000259" key="6">
    <source>
        <dbReference type="PROSITE" id="PS51123"/>
    </source>
</evidence>
<evidence type="ECO:0000313" key="8">
    <source>
        <dbReference type="Proteomes" id="UP001193680"/>
    </source>
</evidence>